<evidence type="ECO:0000313" key="3">
    <source>
        <dbReference type="Proteomes" id="UP001060919"/>
    </source>
</evidence>
<keyword evidence="3" id="KW-1185">Reference proteome</keyword>
<dbReference type="AlphaFoldDB" id="A0A916DWN4"/>
<gene>
    <name evidence="2" type="ORF">AsAng_0057790</name>
</gene>
<reference evidence="2" key="1">
    <citation type="submission" date="2022-09" db="EMBL/GenBank/DDBJ databases">
        <title>Aureispira anguillicida sp. nov., isolated from Leptocephalus of Japanese eel Anguilla japonica.</title>
        <authorList>
            <person name="Yuasa K."/>
            <person name="Mekata T."/>
            <person name="Ikunari K."/>
        </authorList>
    </citation>
    <scope>NUCLEOTIDE SEQUENCE</scope>
    <source>
        <strain evidence="2">EL160426</strain>
    </source>
</reference>
<proteinExistence type="predicted"/>
<dbReference type="Proteomes" id="UP001060919">
    <property type="component" value="Chromosome"/>
</dbReference>
<dbReference type="KEGG" id="aup:AsAng_0057790"/>
<feature type="transmembrane region" description="Helical" evidence="1">
    <location>
        <begin position="21"/>
        <end position="41"/>
    </location>
</feature>
<sequence length="260" mass="30662">MERAIYYVHRGCRLLRDITNSIIIVLIGVLCLTSSCCFYDFPKEDFIQPKAWNLKESDYPNCYTYGVLLVDRLVNNENWKIEWLPNNYIRFQIGSSTDSIDFDIIHKEALEYGFFNILTKKNDHVQSKIIHYLDDNTAILTVPDGLGRSYFFYLKKLTKKITIQQLEVDLNELPALIIKDILIRTEESYSINDSTNMRTIFAYKLNLNEGKSNILMEKKYEVLEKNGGKYFSNYENENLFNFITFYFCHNKDAVFELCEQ</sequence>
<name>A0A916DWN4_9BACT</name>
<protein>
    <submittedName>
        <fullName evidence="2">Uncharacterized protein</fullName>
    </submittedName>
</protein>
<evidence type="ECO:0000313" key="2">
    <source>
        <dbReference type="EMBL" id="BDS14997.1"/>
    </source>
</evidence>
<keyword evidence="1" id="KW-1133">Transmembrane helix</keyword>
<organism evidence="2 3">
    <name type="scientific">Aureispira anguillae</name>
    <dbReference type="NCBI Taxonomy" id="2864201"/>
    <lineage>
        <taxon>Bacteria</taxon>
        <taxon>Pseudomonadati</taxon>
        <taxon>Bacteroidota</taxon>
        <taxon>Saprospiria</taxon>
        <taxon>Saprospirales</taxon>
        <taxon>Saprospiraceae</taxon>
        <taxon>Aureispira</taxon>
    </lineage>
</organism>
<keyword evidence="1" id="KW-0472">Membrane</keyword>
<accession>A0A916DWN4</accession>
<dbReference type="EMBL" id="AP026867">
    <property type="protein sequence ID" value="BDS14997.1"/>
    <property type="molecule type" value="Genomic_DNA"/>
</dbReference>
<keyword evidence="1" id="KW-0812">Transmembrane</keyword>
<evidence type="ECO:0000256" key="1">
    <source>
        <dbReference type="SAM" id="Phobius"/>
    </source>
</evidence>
<dbReference type="RefSeq" id="WP_264790189.1">
    <property type="nucleotide sequence ID" value="NZ_AP026867.1"/>
</dbReference>